<dbReference type="EMBL" id="JTJJ01000074">
    <property type="protein sequence ID" value="KHJ66588.1"/>
    <property type="molecule type" value="Genomic_DNA"/>
</dbReference>
<comment type="caution">
    <text evidence="1">The sequence shown here is derived from an EMBL/GenBank/DDBJ whole genome shotgun (WGS) entry which is preliminary data.</text>
</comment>
<sequence>MLGNERYVVVLGEANILHCGLFSIVEQECLKSNMIPLFSDNDEDLWLKVSGHHSSRLHQAIICLGHDDFFPHWFGSFLTLQRKTNGNVLIFTDSHELLNKRKKCLLNRVCEMEHILDVSMPLSYITFLVEDYLNRDRNLPGNFKMSMRELSVIDGFLSGIDVVCHSSWLGITTKTLYQHRKNCANKLGVRNLKELLRL</sequence>
<dbReference type="RefSeq" id="WP_039334019.1">
    <property type="nucleotide sequence ID" value="NZ_JTJJ01000074.1"/>
</dbReference>
<gene>
    <name evidence="1" type="ORF">QU24_18525</name>
</gene>
<dbReference type="InterPro" id="IPR036388">
    <property type="entry name" value="WH-like_DNA-bd_sf"/>
</dbReference>
<evidence type="ECO:0000313" key="2">
    <source>
        <dbReference type="Proteomes" id="UP000030853"/>
    </source>
</evidence>
<dbReference type="GO" id="GO:0003677">
    <property type="term" value="F:DNA binding"/>
    <property type="evidence" value="ECO:0007669"/>
    <property type="project" value="InterPro"/>
</dbReference>
<name>A0A0B1R0I4_9GAMM</name>
<organism evidence="1 2">
    <name type="scientific">Pantoea rodasii</name>
    <dbReference type="NCBI Taxonomy" id="1076549"/>
    <lineage>
        <taxon>Bacteria</taxon>
        <taxon>Pseudomonadati</taxon>
        <taxon>Pseudomonadota</taxon>
        <taxon>Gammaproteobacteria</taxon>
        <taxon>Enterobacterales</taxon>
        <taxon>Erwiniaceae</taxon>
        <taxon>Pantoea</taxon>
    </lineage>
</organism>
<protein>
    <submittedName>
        <fullName evidence="1">Uncharacterized protein</fullName>
    </submittedName>
</protein>
<dbReference type="AlphaFoldDB" id="A0A0B1R0I4"/>
<accession>A0A0B1R0I4</accession>
<dbReference type="Gene3D" id="1.10.10.10">
    <property type="entry name" value="Winged helix-like DNA-binding domain superfamily/Winged helix DNA-binding domain"/>
    <property type="match status" value="1"/>
</dbReference>
<dbReference type="Proteomes" id="UP000030853">
    <property type="component" value="Unassembled WGS sequence"/>
</dbReference>
<dbReference type="GO" id="GO:0006355">
    <property type="term" value="P:regulation of DNA-templated transcription"/>
    <property type="evidence" value="ECO:0007669"/>
    <property type="project" value="InterPro"/>
</dbReference>
<evidence type="ECO:0000313" key="1">
    <source>
        <dbReference type="EMBL" id="KHJ66588.1"/>
    </source>
</evidence>
<dbReference type="InterPro" id="IPR016032">
    <property type="entry name" value="Sig_transdc_resp-reg_C-effctor"/>
</dbReference>
<proteinExistence type="predicted"/>
<reference evidence="1 2" key="1">
    <citation type="submission" date="2014-11" db="EMBL/GenBank/DDBJ databases">
        <title>Genome sequencing of Pantoea rodasii ND03.</title>
        <authorList>
            <person name="Muhamad Yunos N.Y."/>
            <person name="Chan K.-G."/>
        </authorList>
    </citation>
    <scope>NUCLEOTIDE SEQUENCE [LARGE SCALE GENOMIC DNA]</scope>
    <source>
        <strain evidence="1 2">ND03</strain>
    </source>
</reference>
<dbReference type="SUPFAM" id="SSF46894">
    <property type="entry name" value="C-terminal effector domain of the bipartite response regulators"/>
    <property type="match status" value="1"/>
</dbReference>